<dbReference type="GO" id="GO:0000981">
    <property type="term" value="F:DNA-binding transcription factor activity, RNA polymerase II-specific"/>
    <property type="evidence" value="ECO:0007669"/>
    <property type="project" value="TreeGrafter"/>
</dbReference>
<evidence type="ECO:0000313" key="14">
    <source>
        <dbReference type="Proteomes" id="UP001153269"/>
    </source>
</evidence>
<keyword evidence="7" id="KW-0805">Transcription regulation</keyword>
<evidence type="ECO:0000256" key="10">
    <source>
        <dbReference type="PROSITE-ProRule" id="PRU00042"/>
    </source>
</evidence>
<dbReference type="FunFam" id="3.30.160.60:FF:000515">
    <property type="entry name" value="early growth response protein 4"/>
    <property type="match status" value="1"/>
</dbReference>
<dbReference type="AlphaFoldDB" id="A0A9N7YF33"/>
<evidence type="ECO:0000256" key="2">
    <source>
        <dbReference type="ARBA" id="ARBA00006991"/>
    </source>
</evidence>
<dbReference type="InterPro" id="IPR036236">
    <property type="entry name" value="Znf_C2H2_sf"/>
</dbReference>
<keyword evidence="5 10" id="KW-0863">Zinc-finger</keyword>
<feature type="domain" description="C2H2-type" evidence="12">
    <location>
        <begin position="512"/>
        <end position="539"/>
    </location>
</feature>
<accession>A0A9N7YF33</accession>
<evidence type="ECO:0000256" key="9">
    <source>
        <dbReference type="ARBA" id="ARBA00023242"/>
    </source>
</evidence>
<feature type="compositionally biased region" description="Polar residues" evidence="11">
    <location>
        <begin position="240"/>
        <end position="252"/>
    </location>
</feature>
<keyword evidence="4" id="KW-0677">Repeat</keyword>
<evidence type="ECO:0000256" key="11">
    <source>
        <dbReference type="SAM" id="MobiDB-lite"/>
    </source>
</evidence>
<feature type="domain" description="C2H2-type" evidence="12">
    <location>
        <begin position="484"/>
        <end position="511"/>
    </location>
</feature>
<dbReference type="EMBL" id="CADEAL010000652">
    <property type="protein sequence ID" value="CAB1423378.1"/>
    <property type="molecule type" value="Genomic_DNA"/>
</dbReference>
<name>A0A9N7YF33_PLEPL</name>
<reference evidence="13" key="1">
    <citation type="submission" date="2020-03" db="EMBL/GenBank/DDBJ databases">
        <authorList>
            <person name="Weist P."/>
        </authorList>
    </citation>
    <scope>NUCLEOTIDE SEQUENCE</scope>
</reference>
<evidence type="ECO:0000256" key="5">
    <source>
        <dbReference type="ARBA" id="ARBA00022771"/>
    </source>
</evidence>
<proteinExistence type="inferred from homology"/>
<evidence type="ECO:0000256" key="7">
    <source>
        <dbReference type="ARBA" id="ARBA00023015"/>
    </source>
</evidence>
<dbReference type="InterPro" id="IPR013087">
    <property type="entry name" value="Znf_C2H2_type"/>
</dbReference>
<evidence type="ECO:0000256" key="4">
    <source>
        <dbReference type="ARBA" id="ARBA00022737"/>
    </source>
</evidence>
<dbReference type="GO" id="GO:0005634">
    <property type="term" value="C:nucleus"/>
    <property type="evidence" value="ECO:0007669"/>
    <property type="project" value="UniProtKB-SubCell"/>
</dbReference>
<sequence length="556" mass="59016">MATQIVSLECIDNSNNNSSVIDQSLLIPPSSFPPSLLVVEGNPFSLRLCRRFFPACPYMETESIKEAASGGSLSILSILSITELTNGTHRLRFNGLIAWFDISASGAKGIPESIHHTPELFFSSTRHTMLLERDDSFMSEFEDACSAWVDSVSACTSDGTDSDVGSPFCQVFSPGTDASDSDFFSDFSDCSSDTLSPSLGYTGSFFAEPDASPAAAGLSSTADAILNMITEIVGICTEMEQQGDTGSPRENTPSPAAVSPATASPSSPLLSPSPCSPAPAAAQQPPASISAPVVVKSEFVSSSCSGSAQPSMSGNDALFSATVDSLLPLAALEQQVDVAEFIESLLNSEAGPGELKATCEVKQEPLGLEEWLKSLAAAPVTGGDSGSYVISRPVKTELVQSELYFPPAPHLLSSLLQGAFPIVNIGNVHAAGAPKLSRGGRRAPAKNGLKVKPFPCSVQGCERRFSRSDELNRHVRIHTGQKPFQCTICARSFSRSDHLTTHTRTHTGEKPFSCDVCGKRFARSDERKRHGRVHVKQQLRAQMMAAYSLALNAPGV</sequence>
<dbReference type="GO" id="GO:0000978">
    <property type="term" value="F:RNA polymerase II cis-regulatory region sequence-specific DNA binding"/>
    <property type="evidence" value="ECO:0007669"/>
    <property type="project" value="TreeGrafter"/>
</dbReference>
<keyword evidence="8" id="KW-0804">Transcription</keyword>
<evidence type="ECO:0000313" key="13">
    <source>
        <dbReference type="EMBL" id="CAB1423378.1"/>
    </source>
</evidence>
<comment type="similarity">
    <text evidence="2">Belongs to the krueppel C2H2-type zinc-finger protein family.</text>
</comment>
<keyword evidence="3" id="KW-0479">Metal-binding</keyword>
<dbReference type="Gene3D" id="3.30.160.60">
    <property type="entry name" value="Classic Zinc Finger"/>
    <property type="match status" value="3"/>
</dbReference>
<dbReference type="SMART" id="SM00355">
    <property type="entry name" value="ZnF_C2H2"/>
    <property type="match status" value="3"/>
</dbReference>
<evidence type="ECO:0000256" key="6">
    <source>
        <dbReference type="ARBA" id="ARBA00022833"/>
    </source>
</evidence>
<dbReference type="PANTHER" id="PTHR23235:SF155">
    <property type="entry name" value="EARLY GROWTH RESPONSE 4-RELATED"/>
    <property type="match status" value="1"/>
</dbReference>
<organism evidence="13 14">
    <name type="scientific">Pleuronectes platessa</name>
    <name type="common">European plaice</name>
    <dbReference type="NCBI Taxonomy" id="8262"/>
    <lineage>
        <taxon>Eukaryota</taxon>
        <taxon>Metazoa</taxon>
        <taxon>Chordata</taxon>
        <taxon>Craniata</taxon>
        <taxon>Vertebrata</taxon>
        <taxon>Euteleostomi</taxon>
        <taxon>Actinopterygii</taxon>
        <taxon>Neopterygii</taxon>
        <taxon>Teleostei</taxon>
        <taxon>Neoteleostei</taxon>
        <taxon>Acanthomorphata</taxon>
        <taxon>Carangaria</taxon>
        <taxon>Pleuronectiformes</taxon>
        <taxon>Pleuronectoidei</taxon>
        <taxon>Pleuronectidae</taxon>
        <taxon>Pleuronectes</taxon>
    </lineage>
</organism>
<dbReference type="PROSITE" id="PS00028">
    <property type="entry name" value="ZINC_FINGER_C2H2_1"/>
    <property type="match status" value="3"/>
</dbReference>
<evidence type="ECO:0000256" key="1">
    <source>
        <dbReference type="ARBA" id="ARBA00004123"/>
    </source>
</evidence>
<dbReference type="Pfam" id="PF00096">
    <property type="entry name" value="zf-C2H2"/>
    <property type="match status" value="3"/>
</dbReference>
<evidence type="ECO:0000256" key="3">
    <source>
        <dbReference type="ARBA" id="ARBA00022723"/>
    </source>
</evidence>
<feature type="compositionally biased region" description="Low complexity" evidence="11">
    <location>
        <begin position="253"/>
        <end position="284"/>
    </location>
</feature>
<feature type="region of interest" description="Disordered" evidence="11">
    <location>
        <begin position="240"/>
        <end position="284"/>
    </location>
</feature>
<dbReference type="PROSITE" id="PS50157">
    <property type="entry name" value="ZINC_FINGER_C2H2_2"/>
    <property type="match status" value="3"/>
</dbReference>
<dbReference type="Proteomes" id="UP001153269">
    <property type="component" value="Unassembled WGS sequence"/>
</dbReference>
<evidence type="ECO:0000256" key="8">
    <source>
        <dbReference type="ARBA" id="ARBA00023163"/>
    </source>
</evidence>
<keyword evidence="9" id="KW-0539">Nucleus</keyword>
<gene>
    <name evidence="13" type="ORF">PLEPLA_LOCUS11297</name>
</gene>
<evidence type="ECO:0000259" key="12">
    <source>
        <dbReference type="PROSITE" id="PS50157"/>
    </source>
</evidence>
<protein>
    <recommendedName>
        <fullName evidence="12">C2H2-type domain-containing protein</fullName>
    </recommendedName>
</protein>
<comment type="subcellular location">
    <subcellularLocation>
        <location evidence="1">Nucleus</location>
    </subcellularLocation>
</comment>
<comment type="caution">
    <text evidence="13">The sequence shown here is derived from an EMBL/GenBank/DDBJ whole genome shotgun (WGS) entry which is preliminary data.</text>
</comment>
<keyword evidence="6" id="KW-0862">Zinc</keyword>
<dbReference type="SUPFAM" id="SSF57667">
    <property type="entry name" value="beta-beta-alpha zinc fingers"/>
    <property type="match status" value="2"/>
</dbReference>
<dbReference type="GO" id="GO:0008270">
    <property type="term" value="F:zinc ion binding"/>
    <property type="evidence" value="ECO:0007669"/>
    <property type="project" value="UniProtKB-KW"/>
</dbReference>
<dbReference type="PANTHER" id="PTHR23235">
    <property type="entry name" value="KRUEPPEL-LIKE TRANSCRIPTION FACTOR"/>
    <property type="match status" value="1"/>
</dbReference>
<feature type="domain" description="C2H2-type" evidence="12">
    <location>
        <begin position="454"/>
        <end position="483"/>
    </location>
</feature>
<keyword evidence="14" id="KW-1185">Reference proteome</keyword>